<dbReference type="EMBL" id="JBAWSY010000002">
    <property type="protein sequence ID" value="MEI4768726.1"/>
    <property type="molecule type" value="Genomic_DNA"/>
</dbReference>
<evidence type="ECO:0000256" key="9">
    <source>
        <dbReference type="SAM" id="Phobius"/>
    </source>
</evidence>
<feature type="transmembrane region" description="Helical" evidence="9">
    <location>
        <begin position="393"/>
        <end position="411"/>
    </location>
</feature>
<evidence type="ECO:0000256" key="2">
    <source>
        <dbReference type="ARBA" id="ARBA00006772"/>
    </source>
</evidence>
<evidence type="ECO:0000256" key="7">
    <source>
        <dbReference type="ARBA" id="ARBA00023136"/>
    </source>
</evidence>
<evidence type="ECO:0000256" key="8">
    <source>
        <dbReference type="ARBA" id="ARBA00031174"/>
    </source>
</evidence>
<keyword evidence="7 9" id="KW-0472">Membrane</keyword>
<feature type="transmembrane region" description="Helical" evidence="9">
    <location>
        <begin position="155"/>
        <end position="171"/>
    </location>
</feature>
<keyword evidence="6 9" id="KW-1133">Transmembrane helix</keyword>
<feature type="transmembrane region" description="Helical" evidence="9">
    <location>
        <begin position="417"/>
        <end position="437"/>
    </location>
</feature>
<keyword evidence="11" id="KW-1185">Reference proteome</keyword>
<reference evidence="10 11" key="1">
    <citation type="submission" date="2024-01" db="EMBL/GenBank/DDBJ databases">
        <title>Seven novel Bacillus-like species.</title>
        <authorList>
            <person name="Liu G."/>
        </authorList>
    </citation>
    <scope>NUCLEOTIDE SEQUENCE [LARGE SCALE GENOMIC DNA]</scope>
    <source>
        <strain evidence="10 11">FJAT-51614</strain>
    </source>
</reference>
<feature type="transmembrane region" description="Helical" evidence="9">
    <location>
        <begin position="368"/>
        <end position="386"/>
    </location>
</feature>
<dbReference type="Pfam" id="PF00939">
    <property type="entry name" value="Na_sulph_symp"/>
    <property type="match status" value="1"/>
</dbReference>
<gene>
    <name evidence="10" type="ORF">WAX74_03515</name>
</gene>
<evidence type="ECO:0000256" key="4">
    <source>
        <dbReference type="ARBA" id="ARBA00022692"/>
    </source>
</evidence>
<feature type="transmembrane region" description="Helical" evidence="9">
    <location>
        <begin position="90"/>
        <end position="111"/>
    </location>
</feature>
<feature type="transmembrane region" description="Helical" evidence="9">
    <location>
        <begin position="329"/>
        <end position="348"/>
    </location>
</feature>
<feature type="transmembrane region" description="Helical" evidence="9">
    <location>
        <begin position="21"/>
        <end position="38"/>
    </location>
</feature>
<protein>
    <recommendedName>
        <fullName evidence="3">Sodium-dependent dicarboxylate transporter SdcS</fullName>
    </recommendedName>
    <alternativeName>
        <fullName evidence="8">Na(+)/dicarboxylate symporter</fullName>
    </alternativeName>
</protein>
<keyword evidence="5" id="KW-0769">Symport</keyword>
<evidence type="ECO:0000256" key="1">
    <source>
        <dbReference type="ARBA" id="ARBA00004141"/>
    </source>
</evidence>
<accession>A0ABU8F155</accession>
<proteinExistence type="inferred from homology"/>
<keyword evidence="5" id="KW-0813">Transport</keyword>
<evidence type="ECO:0000313" key="10">
    <source>
        <dbReference type="EMBL" id="MEI4768726.1"/>
    </source>
</evidence>
<evidence type="ECO:0000256" key="5">
    <source>
        <dbReference type="ARBA" id="ARBA00022847"/>
    </source>
</evidence>
<sequence length="482" mass="53240">MLYKWESFRRRKLVKEDLKTFTSISLAILGFFLVFLCLPDTFSYSAKIMTSIITLGIILWSLEPIPMGLTGLIILLLMLIFKVADSSVIFSGFASPATFLIVAGMMLAIAVNETSLIRRLTYKILMRWGSHAKGLLGSIIVIQQIQAFFIPSTAVRTALMLPVSTMIIEVVNAKPGSNLRKMIMLGVAYGGVVSGTAVMTAAIGNILTVEILNRFADVNITYFQWFIYTLPLWLILIPSIWILLLKVFPLPKEQQYFPMIENEMKERLEELGPVNKKEINCLVILILIVGLWLTEPLHGMHPSIPASLGVVLMTLPKIGVASWEPVIQINYNTVLLLSVTLSMGYAFVDSGAADTISDYLSVNWFMDIIQDPLLAVFIVIVMAQLFHKMISNVSTAVVVLVPIIISVAQNAGIDPLAIGFATGLTCVFGFMLVVESMSNILAHSSGMITQKDFLKPGLYATIITIIATVVVASTWWRWIGLV</sequence>
<feature type="transmembrane region" description="Helical" evidence="9">
    <location>
        <begin position="223"/>
        <end position="245"/>
    </location>
</feature>
<evidence type="ECO:0000256" key="6">
    <source>
        <dbReference type="ARBA" id="ARBA00022989"/>
    </source>
</evidence>
<dbReference type="Proteomes" id="UP001364890">
    <property type="component" value="Unassembled WGS sequence"/>
</dbReference>
<comment type="caution">
    <text evidence="10">The sequence shown here is derived from an EMBL/GenBank/DDBJ whole genome shotgun (WGS) entry which is preliminary data.</text>
</comment>
<comment type="subcellular location">
    <subcellularLocation>
        <location evidence="1">Membrane</location>
        <topology evidence="1">Multi-pass membrane protein</topology>
    </subcellularLocation>
</comment>
<evidence type="ECO:0000256" key="3">
    <source>
        <dbReference type="ARBA" id="ARBA00020150"/>
    </source>
</evidence>
<feature type="transmembrane region" description="Helical" evidence="9">
    <location>
        <begin position="67"/>
        <end position="84"/>
    </location>
</feature>
<keyword evidence="4 9" id="KW-0812">Transmembrane</keyword>
<dbReference type="InterPro" id="IPR001898">
    <property type="entry name" value="SLC13A/DASS"/>
</dbReference>
<feature type="transmembrane region" description="Helical" evidence="9">
    <location>
        <begin position="183"/>
        <end position="203"/>
    </location>
</feature>
<dbReference type="RefSeq" id="WP_336496281.1">
    <property type="nucleotide sequence ID" value="NZ_JBAWSY010000002.1"/>
</dbReference>
<dbReference type="NCBIfam" id="TIGR00785">
    <property type="entry name" value="dass"/>
    <property type="match status" value="1"/>
</dbReference>
<dbReference type="PANTHER" id="PTHR10283:SF82">
    <property type="entry name" value="SOLUTE CARRIER FAMILY 13 MEMBER 2"/>
    <property type="match status" value="1"/>
</dbReference>
<name>A0ABU8F155_9BACI</name>
<dbReference type="PANTHER" id="PTHR10283">
    <property type="entry name" value="SOLUTE CARRIER FAMILY 13 MEMBER"/>
    <property type="match status" value="1"/>
</dbReference>
<comment type="similarity">
    <text evidence="2">Belongs to the SLC13A/DASS transporter (TC 2.A.47) family. NADC subfamily.</text>
</comment>
<organism evidence="10 11">
    <name type="scientific">Psychrobacillus mangrovi</name>
    <dbReference type="NCBI Taxonomy" id="3117745"/>
    <lineage>
        <taxon>Bacteria</taxon>
        <taxon>Bacillati</taxon>
        <taxon>Bacillota</taxon>
        <taxon>Bacilli</taxon>
        <taxon>Bacillales</taxon>
        <taxon>Bacillaceae</taxon>
        <taxon>Psychrobacillus</taxon>
    </lineage>
</organism>
<feature type="transmembrane region" description="Helical" evidence="9">
    <location>
        <begin position="458"/>
        <end position="479"/>
    </location>
</feature>
<evidence type="ECO:0000313" key="11">
    <source>
        <dbReference type="Proteomes" id="UP001364890"/>
    </source>
</evidence>